<dbReference type="InterPro" id="IPR006204">
    <property type="entry name" value="GHMP_kinase_N_dom"/>
</dbReference>
<reference evidence="14" key="1">
    <citation type="journal article" date="2014" name="Environ. Microbiol.">
        <title>Comparative genomics of the marine bacterial genus Glaciecola reveals the high degree of genomic diversity and genomic characteristic for cold adaptation.</title>
        <authorList>
            <person name="Qin Q.L."/>
            <person name="Xie B.B."/>
            <person name="Yu Y."/>
            <person name="Shu Y.L."/>
            <person name="Rong J.C."/>
            <person name="Zhang Y.J."/>
            <person name="Zhao D.L."/>
            <person name="Chen X.L."/>
            <person name="Zhang X.Y."/>
            <person name="Chen B."/>
            <person name="Zhou B.C."/>
            <person name="Zhang Y.Z."/>
        </authorList>
    </citation>
    <scope>NUCLEOTIDE SEQUENCE [LARGE SCALE GENOMIC DNA]</scope>
    <source>
        <strain evidence="14">LMG 21857</strain>
    </source>
</reference>
<feature type="domain" description="GHMP kinase N-terminal" evidence="11">
    <location>
        <begin position="68"/>
        <end position="146"/>
    </location>
</feature>
<dbReference type="PANTHER" id="PTHR43527:SF2">
    <property type="entry name" value="4-DIPHOSPHOCYTIDYL-2-C-METHYL-D-ERYTHRITOL KINASE, CHLOROPLASTIC"/>
    <property type="match status" value="1"/>
</dbReference>
<evidence type="ECO:0000256" key="8">
    <source>
        <dbReference type="ARBA" id="ARBA00023229"/>
    </source>
</evidence>
<comment type="pathway">
    <text evidence="10">Isoprenoid biosynthesis; isopentenyl diphosphate biosynthesis via DXP pathway; isopentenyl diphosphate from 1-deoxy-D-xylulose 5-phosphate: step 3/6.</text>
</comment>
<proteinExistence type="inferred from homology"/>
<comment type="similarity">
    <text evidence="1 10">Belongs to the GHMP kinase family. IspE subfamily.</text>
</comment>
<evidence type="ECO:0000256" key="2">
    <source>
        <dbReference type="ARBA" id="ARBA00012052"/>
    </source>
</evidence>
<evidence type="ECO:0000313" key="13">
    <source>
        <dbReference type="EMBL" id="GAC34708.1"/>
    </source>
</evidence>
<dbReference type="InterPro" id="IPR014721">
    <property type="entry name" value="Ribsml_uS5_D2-typ_fold_subgr"/>
</dbReference>
<evidence type="ECO:0000259" key="12">
    <source>
        <dbReference type="Pfam" id="PF08544"/>
    </source>
</evidence>
<keyword evidence="5 10" id="KW-0547">Nucleotide-binding</keyword>
<evidence type="ECO:0000313" key="14">
    <source>
        <dbReference type="Proteomes" id="UP000006322"/>
    </source>
</evidence>
<dbReference type="Pfam" id="PF00288">
    <property type="entry name" value="GHMP_kinases_N"/>
    <property type="match status" value="1"/>
</dbReference>
<feature type="binding site" evidence="10">
    <location>
        <begin position="96"/>
        <end position="106"/>
    </location>
    <ligand>
        <name>ATP</name>
        <dbReference type="ChEBI" id="CHEBI:30616"/>
    </ligand>
</feature>
<gene>
    <name evidence="10 13" type="primary">ispE</name>
    <name evidence="13" type="ORF">GPLA_3828</name>
</gene>
<dbReference type="InterPro" id="IPR020568">
    <property type="entry name" value="Ribosomal_Su5_D2-typ_SF"/>
</dbReference>
<evidence type="ECO:0000256" key="3">
    <source>
        <dbReference type="ARBA" id="ARBA00017473"/>
    </source>
</evidence>
<feature type="active site" evidence="10">
    <location>
        <position position="138"/>
    </location>
</feature>
<dbReference type="EC" id="2.7.1.148" evidence="2 10"/>
<dbReference type="GO" id="GO:0019288">
    <property type="term" value="P:isopentenyl diphosphate biosynthetic process, methylerythritol 4-phosphate pathway"/>
    <property type="evidence" value="ECO:0007669"/>
    <property type="project" value="UniProtKB-UniRule"/>
</dbReference>
<dbReference type="OrthoDB" id="9809438at2"/>
<dbReference type="PIRSF" id="PIRSF010376">
    <property type="entry name" value="IspE"/>
    <property type="match status" value="1"/>
</dbReference>
<dbReference type="InterPro" id="IPR013750">
    <property type="entry name" value="GHMP_kinase_C_dom"/>
</dbReference>
<name>K7A186_9ALTE</name>
<comment type="catalytic activity">
    <reaction evidence="10">
        <text>4-CDP-2-C-methyl-D-erythritol + ATP = 4-CDP-2-C-methyl-D-erythritol 2-phosphate + ADP + H(+)</text>
        <dbReference type="Rhea" id="RHEA:18437"/>
        <dbReference type="ChEBI" id="CHEBI:15378"/>
        <dbReference type="ChEBI" id="CHEBI:30616"/>
        <dbReference type="ChEBI" id="CHEBI:57823"/>
        <dbReference type="ChEBI" id="CHEBI:57919"/>
        <dbReference type="ChEBI" id="CHEBI:456216"/>
        <dbReference type="EC" id="2.7.1.148"/>
    </reaction>
</comment>
<evidence type="ECO:0000256" key="9">
    <source>
        <dbReference type="ARBA" id="ARBA00032554"/>
    </source>
</evidence>
<dbReference type="GO" id="GO:0050515">
    <property type="term" value="F:4-(cytidine 5'-diphospho)-2-C-methyl-D-erythritol kinase activity"/>
    <property type="evidence" value="ECO:0007669"/>
    <property type="project" value="UniProtKB-UniRule"/>
</dbReference>
<dbReference type="InterPro" id="IPR004424">
    <property type="entry name" value="IspE"/>
</dbReference>
<protein>
    <recommendedName>
        <fullName evidence="3 10">4-diphosphocytidyl-2-C-methyl-D-erythritol kinase</fullName>
        <shortName evidence="10">CMK</shortName>
        <ecNumber evidence="2 10">2.7.1.148</ecNumber>
    </recommendedName>
    <alternativeName>
        <fullName evidence="9 10">4-(cytidine-5'-diphospho)-2-C-methyl-D-erythritol kinase</fullName>
    </alternativeName>
</protein>
<evidence type="ECO:0000259" key="11">
    <source>
        <dbReference type="Pfam" id="PF00288"/>
    </source>
</evidence>
<accession>K7A186</accession>
<keyword evidence="6 10" id="KW-0418">Kinase</keyword>
<evidence type="ECO:0000256" key="4">
    <source>
        <dbReference type="ARBA" id="ARBA00022679"/>
    </source>
</evidence>
<dbReference type="InterPro" id="IPR036554">
    <property type="entry name" value="GHMP_kinase_C_sf"/>
</dbReference>
<keyword evidence="4 10" id="KW-0808">Transferase</keyword>
<dbReference type="Gene3D" id="3.30.230.10">
    <property type="match status" value="1"/>
</dbReference>
<organism evidence="13 14">
    <name type="scientific">Paraglaciecola polaris LMG 21857</name>
    <dbReference type="NCBI Taxonomy" id="1129793"/>
    <lineage>
        <taxon>Bacteria</taxon>
        <taxon>Pseudomonadati</taxon>
        <taxon>Pseudomonadota</taxon>
        <taxon>Gammaproteobacteria</taxon>
        <taxon>Alteromonadales</taxon>
        <taxon>Alteromonadaceae</taxon>
        <taxon>Paraglaciecola</taxon>
    </lineage>
</organism>
<keyword evidence="14" id="KW-1185">Reference proteome</keyword>
<sequence>MDHTVDWWPSPAKLNLFLHINGRYPNGYHRLQSLFQLLDKGDELAFNVTQQADIDLLTPIDGVPNEENLIVKAARLLQQHADVQQGCDIQLRKILPMGGGIGGGSSNAATTLIALNHLWKCNLSLTELADIGLTLGADVPVFVMGKTAFAQGVGEQLTPAHVAQKHYLVVFPQCHVSTAEVFTDPDLPRNTALISWQEYEFDQTHNDCQQLVCNRYPNVANTLRWLLEYAPSRMTGTGACLFAVFTSNQEAENVLANLPSGCSGFVATGVDVSPVHDKLARLDSNS</sequence>
<dbReference type="Proteomes" id="UP000006322">
    <property type="component" value="Unassembled WGS sequence"/>
</dbReference>
<dbReference type="SUPFAM" id="SSF54211">
    <property type="entry name" value="Ribosomal protein S5 domain 2-like"/>
    <property type="match status" value="1"/>
</dbReference>
<feature type="domain" description="GHMP kinase C-terminal" evidence="12">
    <location>
        <begin position="215"/>
        <end position="261"/>
    </location>
</feature>
<evidence type="ECO:0000256" key="1">
    <source>
        <dbReference type="ARBA" id="ARBA00009684"/>
    </source>
</evidence>
<dbReference type="STRING" id="1129793.GPLA_3828"/>
<dbReference type="PANTHER" id="PTHR43527">
    <property type="entry name" value="4-DIPHOSPHOCYTIDYL-2-C-METHYL-D-ERYTHRITOL KINASE, CHLOROPLASTIC"/>
    <property type="match status" value="1"/>
</dbReference>
<dbReference type="SUPFAM" id="SSF55060">
    <property type="entry name" value="GHMP Kinase, C-terminal domain"/>
    <property type="match status" value="1"/>
</dbReference>
<evidence type="ECO:0000256" key="7">
    <source>
        <dbReference type="ARBA" id="ARBA00022840"/>
    </source>
</evidence>
<feature type="active site" evidence="10">
    <location>
        <position position="13"/>
    </location>
</feature>
<comment type="caution">
    <text evidence="13">The sequence shown here is derived from an EMBL/GenBank/DDBJ whole genome shotgun (WGS) entry which is preliminary data.</text>
</comment>
<dbReference type="UniPathway" id="UPA00056">
    <property type="reaction ID" value="UER00094"/>
</dbReference>
<keyword evidence="8 10" id="KW-0414">Isoprene biosynthesis</keyword>
<dbReference type="RefSeq" id="WP_007106473.1">
    <property type="nucleotide sequence ID" value="NZ_BAER01000115.1"/>
</dbReference>
<keyword evidence="7 10" id="KW-0067">ATP-binding</keyword>
<comment type="function">
    <text evidence="10">Catalyzes the phosphorylation of the position 2 hydroxy group of 4-diphosphocytidyl-2C-methyl-D-erythritol.</text>
</comment>
<dbReference type="EMBL" id="BAER01000115">
    <property type="protein sequence ID" value="GAC34708.1"/>
    <property type="molecule type" value="Genomic_DNA"/>
</dbReference>
<dbReference type="GO" id="GO:0016114">
    <property type="term" value="P:terpenoid biosynthetic process"/>
    <property type="evidence" value="ECO:0007669"/>
    <property type="project" value="UniProtKB-UniRule"/>
</dbReference>
<evidence type="ECO:0000256" key="5">
    <source>
        <dbReference type="ARBA" id="ARBA00022741"/>
    </source>
</evidence>
<evidence type="ECO:0000256" key="10">
    <source>
        <dbReference type="HAMAP-Rule" id="MF_00061"/>
    </source>
</evidence>
<dbReference type="AlphaFoldDB" id="K7A186"/>
<dbReference type="GO" id="GO:0005524">
    <property type="term" value="F:ATP binding"/>
    <property type="evidence" value="ECO:0007669"/>
    <property type="project" value="UniProtKB-UniRule"/>
</dbReference>
<evidence type="ECO:0000256" key="6">
    <source>
        <dbReference type="ARBA" id="ARBA00022777"/>
    </source>
</evidence>
<dbReference type="Pfam" id="PF08544">
    <property type="entry name" value="GHMP_kinases_C"/>
    <property type="match status" value="1"/>
</dbReference>
<dbReference type="HAMAP" id="MF_00061">
    <property type="entry name" value="IspE"/>
    <property type="match status" value="1"/>
</dbReference>
<dbReference type="Gene3D" id="3.30.70.890">
    <property type="entry name" value="GHMP kinase, C-terminal domain"/>
    <property type="match status" value="1"/>
</dbReference>
<dbReference type="NCBIfam" id="TIGR00154">
    <property type="entry name" value="ispE"/>
    <property type="match status" value="1"/>
</dbReference>